<organism evidence="1 2">
    <name type="scientific">Ekhidna lutea</name>
    <dbReference type="NCBI Taxonomy" id="447679"/>
    <lineage>
        <taxon>Bacteria</taxon>
        <taxon>Pseudomonadati</taxon>
        <taxon>Bacteroidota</taxon>
        <taxon>Cytophagia</taxon>
        <taxon>Cytophagales</taxon>
        <taxon>Reichenbachiellaceae</taxon>
        <taxon>Ekhidna</taxon>
    </lineage>
</organism>
<dbReference type="Proteomes" id="UP000198393">
    <property type="component" value="Unassembled WGS sequence"/>
</dbReference>
<keyword evidence="2" id="KW-1185">Reference proteome</keyword>
<evidence type="ECO:0000313" key="2">
    <source>
        <dbReference type="Proteomes" id="UP000198393"/>
    </source>
</evidence>
<accession>A0A239FBT9</accession>
<name>A0A239FBT9_EKHLU</name>
<dbReference type="Pfam" id="PF13181">
    <property type="entry name" value="TPR_8"/>
    <property type="match status" value="1"/>
</dbReference>
<dbReference type="SUPFAM" id="SSF81901">
    <property type="entry name" value="HCP-like"/>
    <property type="match status" value="1"/>
</dbReference>
<dbReference type="InterPro" id="IPR019734">
    <property type="entry name" value="TPR_rpt"/>
</dbReference>
<evidence type="ECO:0000313" key="1">
    <source>
        <dbReference type="EMBL" id="SNS53968.1"/>
    </source>
</evidence>
<dbReference type="Gene3D" id="1.25.40.10">
    <property type="entry name" value="Tetratricopeptide repeat domain"/>
    <property type="match status" value="3"/>
</dbReference>
<dbReference type="AlphaFoldDB" id="A0A239FBT9"/>
<dbReference type="InterPro" id="IPR011990">
    <property type="entry name" value="TPR-like_helical_dom_sf"/>
</dbReference>
<sequence>MNQLKVILKKIILLIIIAAFIGCSPYKNNPLSSSFHDLTAHYNAYFIANERINEIEQSIFESQDWNYNKVLPIYAQFDSVKSASLSTQIEDCIQKASIAIQRHPNSKWEDDSYILVGKARHYAMEFPDAIETFKYVNTHSKDDNARHQALTLLIRTFTEFNEFNNAIAVTDYLAKEKLNKENQRRLHLNSAYLYQKKDDKSKMVGSLVKAEELLNSSDKARINFIIGQVFHELEFESEAFRYYKNVLKNNPTYELEFYAKLYMSQVTELADGGDLKKIQRYFKSLLRDPKNKEYRDKIYYELAGFELKNGNLEEAIDNYKLSIRNSVNNNRQKAYSYLSLGQIYYDTLKDYVLAKDYYDSTVNTMPRDEDNYAEIKERQEILVDFVEQIVTIQKNDSLLHLASLPQDSVLVMFTAQVESTRKANEERKKKEKQAAINRARSITQSAGDNLITTASTGATWYFNNTSALSKGRSDFIRKWGERALEDDWRRNNKTASNISEEETVVANREISESSGEEETVESAADEARRMMESLPTSEQQQATLLGEIEVALYNLGNIYNLRLEEDANAAESFEKLLSRFPVTEYEAEVLYQLYLLYKNLNPQKSKQKGELLKQKYPETIYAKLVDNPNYREESFAISAQLKGLYKRLYQKYKAGSYKEILFASDSALSLHPENEFSDNVALLKVLAIGQTEEDHKYQFELGEFINEYPESELNEYAKSLLTASENFQQKRYNSARARFIEDFNQKHLFVIAYDIKSDMTDKLPPIVDEYLKEKNLTTLKTGNLILSDQKSMLLVNIFPGKGTAISFMKSINQELNLKETFKGQKFDVFVITEDNFDIFYQTKDVSAYLSFFEKHY</sequence>
<dbReference type="SUPFAM" id="SSF48452">
    <property type="entry name" value="TPR-like"/>
    <property type="match status" value="1"/>
</dbReference>
<proteinExistence type="predicted"/>
<protein>
    <submittedName>
        <fullName evidence="1">Tetratricopeptide repeat-containing protein</fullName>
    </submittedName>
</protein>
<reference evidence="1 2" key="1">
    <citation type="submission" date="2017-06" db="EMBL/GenBank/DDBJ databases">
        <authorList>
            <person name="Kim H.J."/>
            <person name="Triplett B.A."/>
        </authorList>
    </citation>
    <scope>NUCLEOTIDE SEQUENCE [LARGE SCALE GENOMIC DNA]</scope>
    <source>
        <strain evidence="1 2">DSM 19307</strain>
    </source>
</reference>
<dbReference type="EMBL" id="FZPD01000001">
    <property type="protein sequence ID" value="SNS53968.1"/>
    <property type="molecule type" value="Genomic_DNA"/>
</dbReference>
<dbReference type="PROSITE" id="PS51257">
    <property type="entry name" value="PROKAR_LIPOPROTEIN"/>
    <property type="match status" value="1"/>
</dbReference>
<dbReference type="SMART" id="SM00028">
    <property type="entry name" value="TPR"/>
    <property type="match status" value="4"/>
</dbReference>
<gene>
    <name evidence="1" type="ORF">SAMN05421640_0582</name>
</gene>